<gene>
    <name evidence="3" type="ORF">TSACC_22960</name>
</gene>
<dbReference type="Pfam" id="PF12708">
    <property type="entry name" value="Pect-lyase_RHGA_epim"/>
    <property type="match status" value="1"/>
</dbReference>
<dbReference type="InterPro" id="IPR012334">
    <property type="entry name" value="Pectin_lyas_fold"/>
</dbReference>
<accession>A0A146GA62</accession>
<organism evidence="3 4">
    <name type="scientific">Terrimicrobium sacchariphilum</name>
    <dbReference type="NCBI Taxonomy" id="690879"/>
    <lineage>
        <taxon>Bacteria</taxon>
        <taxon>Pseudomonadati</taxon>
        <taxon>Verrucomicrobiota</taxon>
        <taxon>Terrimicrobiia</taxon>
        <taxon>Terrimicrobiales</taxon>
        <taxon>Terrimicrobiaceae</taxon>
        <taxon>Terrimicrobium</taxon>
    </lineage>
</organism>
<sequence length="640" mass="68201">MSPPIAVSLLILISNPFAALSASEPDRIFPADAVVNVTLPPYGAKPDDDSDDTAAIQRAISANVGTGRVLYFPAGVYNVCDSLVAKNIRGNWEAHLTLQGQRRDKTILRLASGAPGFGDAAHPKGVLVTGSHWEPGDASDGGGNKAFRNNVFDLTIDTGSGNAGAIGIDYAVSNQGAIERVTITGGGVAGIALRRKIPGPGLIRDVAVRGFDTGIDLGDIQYGLTLEHVTVEGQRVAGIRTSRNVLHMRGITSRNRVPALVVSDRLGMATLLDSDLSGGDAGEFAIDCAGSLLVRHVKIGGYRARPIRCRDGEREPGPIISPPAIGENAFAPLEIRETPAYWNGDLSDWSAVGARREGEPDDTAAIQRAIDAGKSVVYFPNDRTYFLSDTIIVRGAVRQVLGMGAEISLGAAEPPFRDPQNPRPLLRIDSPAGAAVFLENLFFNAQYPGELLILNNSPAMLVISHSSGWVGASGIARTYRNTPKATGPLFIEDVFLPGWEFTGQHVWARQFNPENWASDGSEPQVTNTDGVLWILGFKTEGAAPFLATRSGGRTELLGGYNYISATKSATVPADSIPYLADNATMALTFLAENFRDSDYRAYIRQTLDGKTTVFARTELPPRSGHPGDRSIAVTLFQGGK</sequence>
<dbReference type="STRING" id="690879.TSACC_22960"/>
<name>A0A146GA62_TERSA</name>
<reference evidence="4" key="1">
    <citation type="journal article" date="2017" name="Genome Announc.">
        <title>Draft Genome Sequence of Terrimicrobium sacchariphilum NM-5T, a Facultative Anaerobic Soil Bacterium of the Class Spartobacteria.</title>
        <authorList>
            <person name="Qiu Y.L."/>
            <person name="Tourlousse D.M."/>
            <person name="Matsuura N."/>
            <person name="Ohashi A."/>
            <person name="Sekiguchi Y."/>
        </authorList>
    </citation>
    <scope>NUCLEOTIDE SEQUENCE [LARGE SCALE GENOMIC DNA]</scope>
    <source>
        <strain evidence="4">NM-5</strain>
    </source>
</reference>
<evidence type="ECO:0000256" key="1">
    <source>
        <dbReference type="SAM" id="SignalP"/>
    </source>
</evidence>
<dbReference type="GO" id="GO:0016829">
    <property type="term" value="F:lyase activity"/>
    <property type="evidence" value="ECO:0007669"/>
    <property type="project" value="UniProtKB-KW"/>
</dbReference>
<evidence type="ECO:0000313" key="3">
    <source>
        <dbReference type="EMBL" id="GAT34535.1"/>
    </source>
</evidence>
<dbReference type="AlphaFoldDB" id="A0A146GA62"/>
<dbReference type="RefSeq" id="WP_075080155.1">
    <property type="nucleotide sequence ID" value="NZ_BDCO01000002.1"/>
</dbReference>
<evidence type="ECO:0000259" key="2">
    <source>
        <dbReference type="Pfam" id="PF12708"/>
    </source>
</evidence>
<dbReference type="Gene3D" id="2.160.20.10">
    <property type="entry name" value="Single-stranded right-handed beta-helix, Pectin lyase-like"/>
    <property type="match status" value="2"/>
</dbReference>
<dbReference type="SUPFAM" id="SSF51126">
    <property type="entry name" value="Pectin lyase-like"/>
    <property type="match status" value="2"/>
</dbReference>
<keyword evidence="1" id="KW-0732">Signal</keyword>
<keyword evidence="3" id="KW-0456">Lyase</keyword>
<dbReference type="InParanoid" id="A0A146GA62"/>
<dbReference type="InterPro" id="IPR011050">
    <property type="entry name" value="Pectin_lyase_fold/virulence"/>
</dbReference>
<evidence type="ECO:0000313" key="4">
    <source>
        <dbReference type="Proteomes" id="UP000076023"/>
    </source>
</evidence>
<dbReference type="EMBL" id="BDCO01000002">
    <property type="protein sequence ID" value="GAT34535.1"/>
    <property type="molecule type" value="Genomic_DNA"/>
</dbReference>
<feature type="domain" description="Rhamnogalacturonase A/B/Epimerase-like pectate lyase" evidence="2">
    <location>
        <begin position="41"/>
        <end position="242"/>
    </location>
</feature>
<protein>
    <submittedName>
        <fullName evidence="3">Pectate lyase superfamily protein</fullName>
    </submittedName>
</protein>
<keyword evidence="4" id="KW-1185">Reference proteome</keyword>
<proteinExistence type="predicted"/>
<comment type="caution">
    <text evidence="3">The sequence shown here is derived from an EMBL/GenBank/DDBJ whole genome shotgun (WGS) entry which is preliminary data.</text>
</comment>
<dbReference type="Proteomes" id="UP000076023">
    <property type="component" value="Unassembled WGS sequence"/>
</dbReference>
<feature type="chain" id="PRO_5007524641" evidence="1">
    <location>
        <begin position="19"/>
        <end position="640"/>
    </location>
</feature>
<dbReference type="InterPro" id="IPR024535">
    <property type="entry name" value="RHGA/B-epi-like_pectate_lyase"/>
</dbReference>
<feature type="signal peptide" evidence="1">
    <location>
        <begin position="1"/>
        <end position="18"/>
    </location>
</feature>